<accession>A0A8J7GM66</accession>
<dbReference type="EMBL" id="JADOUF010000001">
    <property type="protein sequence ID" value="MBG6139537.1"/>
    <property type="molecule type" value="Genomic_DNA"/>
</dbReference>
<dbReference type="AlphaFoldDB" id="A0A8J7GM66"/>
<dbReference type="Proteomes" id="UP000622552">
    <property type="component" value="Unassembled WGS sequence"/>
</dbReference>
<name>A0A8J7GM66_9ACTN</name>
<feature type="chain" id="PRO_5039021069" evidence="1">
    <location>
        <begin position="19"/>
        <end position="275"/>
    </location>
</feature>
<evidence type="ECO:0000256" key="1">
    <source>
        <dbReference type="SAM" id="SignalP"/>
    </source>
</evidence>
<protein>
    <submittedName>
        <fullName evidence="2">Uncharacterized protein</fullName>
    </submittedName>
</protein>
<feature type="signal peptide" evidence="1">
    <location>
        <begin position="1"/>
        <end position="18"/>
    </location>
</feature>
<comment type="caution">
    <text evidence="2">The sequence shown here is derived from an EMBL/GenBank/DDBJ whole genome shotgun (WGS) entry which is preliminary data.</text>
</comment>
<keyword evidence="1" id="KW-0732">Signal</keyword>
<reference evidence="2" key="1">
    <citation type="submission" date="2020-11" db="EMBL/GenBank/DDBJ databases">
        <title>Sequencing the genomes of 1000 actinobacteria strains.</title>
        <authorList>
            <person name="Klenk H.-P."/>
        </authorList>
    </citation>
    <scope>NUCLEOTIDE SEQUENCE</scope>
    <source>
        <strain evidence="2">DSM 45356</strain>
    </source>
</reference>
<organism evidence="2 3">
    <name type="scientific">Longispora fulva</name>
    <dbReference type="NCBI Taxonomy" id="619741"/>
    <lineage>
        <taxon>Bacteria</taxon>
        <taxon>Bacillati</taxon>
        <taxon>Actinomycetota</taxon>
        <taxon>Actinomycetes</taxon>
        <taxon>Micromonosporales</taxon>
        <taxon>Micromonosporaceae</taxon>
        <taxon>Longispora</taxon>
    </lineage>
</organism>
<evidence type="ECO:0000313" key="2">
    <source>
        <dbReference type="EMBL" id="MBG6139537.1"/>
    </source>
</evidence>
<keyword evidence="3" id="KW-1185">Reference proteome</keyword>
<proteinExistence type="predicted"/>
<evidence type="ECO:0000313" key="3">
    <source>
        <dbReference type="Proteomes" id="UP000622552"/>
    </source>
</evidence>
<dbReference type="RefSeq" id="WP_197006185.1">
    <property type="nucleotide sequence ID" value="NZ_BONS01000008.1"/>
</dbReference>
<sequence>MNIRAVGGLVAVATLATAVVISAGASSIDETRTNSTTTPYLAAEAPGPMVITVGPPQVAVPKPPVAVERPPAVTVPVPPRVDGAKSRARPPAKVPPVVSVPVVQLPEGAVPVQSPPVRQPVRVDPLGPGSLSPIGFGAPTLVEGVTGRLGLGAAPGVGVAPVSILGVGVTPGTQGVGVVPGRTHLRLGAHSGRPHLGAGGTHLGLESSRAPLCPEHGRQVSPPPTWDQLAPVTHRAGGATYRGGGTGVGAVDAHHVSPPATHQVVRGWRVGPAGR</sequence>
<gene>
    <name evidence="2" type="ORF">IW245_005731</name>
</gene>